<dbReference type="Gene3D" id="3.40.30.10">
    <property type="entry name" value="Glutaredoxin"/>
    <property type="match status" value="1"/>
</dbReference>
<keyword evidence="21" id="KW-1185">Reference proteome</keyword>
<dbReference type="Pfam" id="PF11412">
    <property type="entry name" value="DsbD_N"/>
    <property type="match status" value="1"/>
</dbReference>
<evidence type="ECO:0000256" key="10">
    <source>
        <dbReference type="ARBA" id="ARBA00022989"/>
    </source>
</evidence>
<comment type="subcellular location">
    <subcellularLocation>
        <location evidence="1 18">Cell inner membrane</location>
        <topology evidence="1 18">Multi-pass membrane protein</topology>
    </subcellularLocation>
</comment>
<evidence type="ECO:0000259" key="19">
    <source>
        <dbReference type="PROSITE" id="PS51352"/>
    </source>
</evidence>
<evidence type="ECO:0000256" key="3">
    <source>
        <dbReference type="ARBA" id="ARBA00022448"/>
    </source>
</evidence>
<evidence type="ECO:0000256" key="7">
    <source>
        <dbReference type="ARBA" id="ARBA00022729"/>
    </source>
</evidence>
<keyword evidence="5 18" id="KW-0997">Cell inner membrane</keyword>
<keyword evidence="15 18" id="KW-0676">Redox-active center</keyword>
<feature type="transmembrane region" description="Helical" evidence="18">
    <location>
        <begin position="299"/>
        <end position="323"/>
    </location>
</feature>
<dbReference type="PROSITE" id="PS51352">
    <property type="entry name" value="THIOREDOXIN_2"/>
    <property type="match status" value="1"/>
</dbReference>
<dbReference type="InterPro" id="IPR003834">
    <property type="entry name" value="Cyt_c_assmbl_TM_dom"/>
</dbReference>
<evidence type="ECO:0000256" key="6">
    <source>
        <dbReference type="ARBA" id="ARBA00022692"/>
    </source>
</evidence>
<evidence type="ECO:0000256" key="12">
    <source>
        <dbReference type="ARBA" id="ARBA00023027"/>
    </source>
</evidence>
<dbReference type="STRING" id="626887.J057_20000"/>
<evidence type="ECO:0000256" key="8">
    <source>
        <dbReference type="ARBA" id="ARBA00022748"/>
    </source>
</evidence>
<keyword evidence="12 18" id="KW-0520">NAD</keyword>
<dbReference type="HOGENOM" id="CLU_014657_3_0_6"/>
<feature type="transmembrane region" description="Helical" evidence="18">
    <location>
        <begin position="261"/>
        <end position="287"/>
    </location>
</feature>
<dbReference type="NCBIfam" id="NF001419">
    <property type="entry name" value="PRK00293.1"/>
    <property type="match status" value="1"/>
</dbReference>
<evidence type="ECO:0000256" key="14">
    <source>
        <dbReference type="ARBA" id="ARBA00023157"/>
    </source>
</evidence>
<evidence type="ECO:0000256" key="2">
    <source>
        <dbReference type="ARBA" id="ARBA00007241"/>
    </source>
</evidence>
<comment type="catalytic activity">
    <reaction evidence="17 18">
        <text>[protein]-dithiol + NADP(+) = [protein]-disulfide + NADPH + H(+)</text>
        <dbReference type="Rhea" id="RHEA:18753"/>
        <dbReference type="Rhea" id="RHEA-COMP:10593"/>
        <dbReference type="Rhea" id="RHEA-COMP:10594"/>
        <dbReference type="ChEBI" id="CHEBI:15378"/>
        <dbReference type="ChEBI" id="CHEBI:29950"/>
        <dbReference type="ChEBI" id="CHEBI:50058"/>
        <dbReference type="ChEBI" id="CHEBI:57783"/>
        <dbReference type="ChEBI" id="CHEBI:58349"/>
        <dbReference type="EC" id="1.8.1.8"/>
    </reaction>
</comment>
<dbReference type="AlphaFoldDB" id="N6W0W0"/>
<dbReference type="GO" id="GO:0009055">
    <property type="term" value="F:electron transfer activity"/>
    <property type="evidence" value="ECO:0007669"/>
    <property type="project" value="UniProtKB-UniRule"/>
</dbReference>
<dbReference type="GO" id="GO:0047134">
    <property type="term" value="F:protein-disulfide reductase [NAD(P)H] activity"/>
    <property type="evidence" value="ECO:0007669"/>
    <property type="project" value="UniProtKB-UniRule"/>
</dbReference>
<dbReference type="HAMAP" id="MF_00399">
    <property type="entry name" value="DbsD"/>
    <property type="match status" value="1"/>
</dbReference>
<keyword evidence="11 18" id="KW-0560">Oxidoreductase</keyword>
<dbReference type="Proteomes" id="UP000013165">
    <property type="component" value="Unassembled WGS sequence"/>
</dbReference>
<dbReference type="GO" id="GO:0017004">
    <property type="term" value="P:cytochrome complex assembly"/>
    <property type="evidence" value="ECO:0007669"/>
    <property type="project" value="UniProtKB-UniRule"/>
</dbReference>
<evidence type="ECO:0000256" key="4">
    <source>
        <dbReference type="ARBA" id="ARBA00022475"/>
    </source>
</evidence>
<dbReference type="EC" id="1.8.1.8" evidence="18"/>
<accession>N6W0W0</accession>
<keyword evidence="3 18" id="KW-0813">Transport</keyword>
<feature type="domain" description="Thioredoxin" evidence="19">
    <location>
        <begin position="494"/>
        <end position="640"/>
    </location>
</feature>
<feature type="transmembrane region" description="Helical" evidence="18">
    <location>
        <begin position="344"/>
        <end position="372"/>
    </location>
</feature>
<evidence type="ECO:0000256" key="5">
    <source>
        <dbReference type="ARBA" id="ARBA00022519"/>
    </source>
</evidence>
<dbReference type="OrthoDB" id="9811036at2"/>
<reference evidence="20 21" key="1">
    <citation type="journal article" date="2013" name="Genome Announc.">
        <title>Genome Sequence of the Polycyclic Aromatic Hydrocarbon-Degrading Bacterium Strain Marinobacter nanhaiticus D15-8WT.</title>
        <authorList>
            <person name="Cui Z."/>
            <person name="Gao W."/>
            <person name="Li Q."/>
            <person name="Xu G."/>
            <person name="Zheng L."/>
        </authorList>
    </citation>
    <scope>NUCLEOTIDE SEQUENCE [LARGE SCALE GENOMIC DNA]</scope>
    <source>
        <strain evidence="20 21">D15-8W</strain>
    </source>
</reference>
<feature type="disulfide bond" description="Redox-active" evidence="18">
    <location>
        <begin position="159"/>
        <end position="165"/>
    </location>
</feature>
<name>N6W0W0_9GAMM</name>
<keyword evidence="7" id="KW-0732">Signal</keyword>
<feature type="transmembrane region" description="Helical" evidence="18">
    <location>
        <begin position="413"/>
        <end position="433"/>
    </location>
</feature>
<evidence type="ECO:0000256" key="11">
    <source>
        <dbReference type="ARBA" id="ARBA00023002"/>
    </source>
</evidence>
<dbReference type="EMBL" id="APLQ01000014">
    <property type="protein sequence ID" value="ENO13714.2"/>
    <property type="molecule type" value="Genomic_DNA"/>
</dbReference>
<keyword evidence="6 18" id="KW-0812">Transmembrane</keyword>
<dbReference type="PANTHER" id="PTHR32234:SF0">
    <property type="entry name" value="THIOL:DISULFIDE INTERCHANGE PROTEIN DSBD"/>
    <property type="match status" value="1"/>
</dbReference>
<keyword evidence="8 18" id="KW-0201">Cytochrome c-type biogenesis</keyword>
<feature type="transmembrane region" description="Helical" evidence="18">
    <location>
        <begin position="439"/>
        <end position="462"/>
    </location>
</feature>
<dbReference type="Pfam" id="PF02683">
    <property type="entry name" value="DsbD_TM"/>
    <property type="match status" value="1"/>
</dbReference>
<dbReference type="SUPFAM" id="SSF52833">
    <property type="entry name" value="Thioredoxin-like"/>
    <property type="match status" value="1"/>
</dbReference>
<dbReference type="PANTHER" id="PTHR32234">
    <property type="entry name" value="THIOL:DISULFIDE INTERCHANGE PROTEIN DSBD"/>
    <property type="match status" value="1"/>
</dbReference>
<comment type="caution">
    <text evidence="20">The sequence shown here is derived from an EMBL/GenBank/DDBJ whole genome shotgun (WGS) entry which is preliminary data.</text>
</comment>
<keyword evidence="9 18" id="KW-0249">Electron transport</keyword>
<dbReference type="InterPro" id="IPR013766">
    <property type="entry name" value="Thioredoxin_domain"/>
</dbReference>
<dbReference type="GO" id="GO:0005886">
    <property type="term" value="C:plasma membrane"/>
    <property type="evidence" value="ECO:0007669"/>
    <property type="project" value="UniProtKB-SubCell"/>
</dbReference>
<comment type="caution">
    <text evidence="18">Lacks conserved residue(s) required for the propagation of feature annotation.</text>
</comment>
<feature type="disulfide bond" description="Redox-active" evidence="18">
    <location>
        <begin position="555"/>
        <end position="558"/>
    </location>
</feature>
<dbReference type="InterPro" id="IPR022910">
    <property type="entry name" value="Thiol_diS_interchange_DbsD"/>
</dbReference>
<evidence type="ECO:0000256" key="1">
    <source>
        <dbReference type="ARBA" id="ARBA00004429"/>
    </source>
</evidence>
<evidence type="ECO:0000313" key="20">
    <source>
        <dbReference type="EMBL" id="ENO13714.2"/>
    </source>
</evidence>
<keyword evidence="4 18" id="KW-1003">Cell membrane</keyword>
<sequence length="645" mass="67668">MQSAGYQTGLVVAATLRSVTRRSFTQALCLSLLSCIALLLTSTGALAFDLKSVTGNKGMGEFLPVDEALPFSSGLTDDGIQLVWDIAPEHYLYRDRITVTAAEPGVTVGKPTFTEPGHLKDDPYFGEVTVFTEPVQARFDVSLPEGMTEANLQVRYQGCAEAGLCYPPQTRDVLYVGSAQAAGSIGGNSGSAGTAATPASMNTESATGIAAVLASQSTLVIVGLFLLLGLGLTFTPCVLPMIPIISALVSNRTTSTTGQALLLASSYVLGMALTYAAAGVLTGLLGASFNLQAQLQSPAVLLVFAALFVLFALSMFGLFDIRLPQGIANRLNQASSQLTGGRVVSVFGIGALSALIVSPCVSAPLAGSLLYISTTQDAVLGGTALLALGLGMGIPLILVAVGGRRFLPSTGAWMNTVKTIYGVMMMAVAIWLVERLVPGWVSLVLWGLLAAVTGVQLGAFEAARAGWQRTWKGFGLVLFSYALLLIGGALAGANDPLRPLAPFTAKSPVIANNQSPAGEHTVFRRVSSPANLKQAMASAAQANQPVMLDFYADWCISCKVMERNVFSDGQVRSAMAPLMLLQIDVTENTPAQQALLDELGLFGPPAILFFDRSGEEIAQSRVMGEMDRTEFLAHLKGTLARSNIL</sequence>
<feature type="transmembrane region" description="Helical" evidence="18">
    <location>
        <begin position="378"/>
        <end position="401"/>
    </location>
</feature>
<dbReference type="InterPro" id="IPR028250">
    <property type="entry name" value="DsbDN"/>
</dbReference>
<comment type="catalytic activity">
    <reaction evidence="16 18">
        <text>[protein]-dithiol + NAD(+) = [protein]-disulfide + NADH + H(+)</text>
        <dbReference type="Rhea" id="RHEA:18749"/>
        <dbReference type="Rhea" id="RHEA-COMP:10593"/>
        <dbReference type="Rhea" id="RHEA-COMP:10594"/>
        <dbReference type="ChEBI" id="CHEBI:15378"/>
        <dbReference type="ChEBI" id="CHEBI:29950"/>
        <dbReference type="ChEBI" id="CHEBI:50058"/>
        <dbReference type="ChEBI" id="CHEBI:57540"/>
        <dbReference type="ChEBI" id="CHEBI:57945"/>
        <dbReference type="EC" id="1.8.1.8"/>
    </reaction>
</comment>
<dbReference type="CDD" id="cd02953">
    <property type="entry name" value="DsbDgamma"/>
    <property type="match status" value="1"/>
</dbReference>
<evidence type="ECO:0000256" key="18">
    <source>
        <dbReference type="HAMAP-Rule" id="MF_00399"/>
    </source>
</evidence>
<dbReference type="InterPro" id="IPR036929">
    <property type="entry name" value="DsbDN_sf"/>
</dbReference>
<comment type="function">
    <text evidence="18">Required to facilitate the formation of correct disulfide bonds in some periplasmic proteins and for the assembly of the periplasmic c-type cytochromes. Acts by transferring electrons from cytoplasmic thioredoxin to the periplasm. This transfer involves a cascade of disulfide bond formation and reduction steps.</text>
</comment>
<dbReference type="InterPro" id="IPR036249">
    <property type="entry name" value="Thioredoxin-like_sf"/>
</dbReference>
<feature type="transmembrane region" description="Helical" evidence="18">
    <location>
        <begin position="219"/>
        <end position="249"/>
    </location>
</feature>
<keyword evidence="14 18" id="KW-1015">Disulfide bond</keyword>
<dbReference type="eggNOG" id="COG4232">
    <property type="taxonomic scope" value="Bacteria"/>
</dbReference>
<evidence type="ECO:0000256" key="9">
    <source>
        <dbReference type="ARBA" id="ARBA00022982"/>
    </source>
</evidence>
<dbReference type="Gene3D" id="2.60.40.1250">
    <property type="entry name" value="Thiol:disulfide interchange protein DsbD, N-terminal domain"/>
    <property type="match status" value="1"/>
</dbReference>
<dbReference type="InterPro" id="IPR035671">
    <property type="entry name" value="DsbD_gamma"/>
</dbReference>
<dbReference type="GO" id="GO:0045454">
    <property type="term" value="P:cell redox homeostasis"/>
    <property type="evidence" value="ECO:0007669"/>
    <property type="project" value="TreeGrafter"/>
</dbReference>
<evidence type="ECO:0000256" key="16">
    <source>
        <dbReference type="ARBA" id="ARBA00047388"/>
    </source>
</evidence>
<keyword evidence="13 18" id="KW-0472">Membrane</keyword>
<dbReference type="Pfam" id="PF13899">
    <property type="entry name" value="Thioredoxin_7"/>
    <property type="match status" value="1"/>
</dbReference>
<organism evidence="20 21">
    <name type="scientific">Marinobacter nanhaiticus D15-8W</name>
    <dbReference type="NCBI Taxonomy" id="626887"/>
    <lineage>
        <taxon>Bacteria</taxon>
        <taxon>Pseudomonadati</taxon>
        <taxon>Pseudomonadota</taxon>
        <taxon>Gammaproteobacteria</taxon>
        <taxon>Pseudomonadales</taxon>
        <taxon>Marinobacteraceae</taxon>
        <taxon>Marinobacter</taxon>
    </lineage>
</organism>
<evidence type="ECO:0000313" key="21">
    <source>
        <dbReference type="Proteomes" id="UP000013165"/>
    </source>
</evidence>
<evidence type="ECO:0000256" key="13">
    <source>
        <dbReference type="ARBA" id="ARBA00023136"/>
    </source>
</evidence>
<dbReference type="SUPFAM" id="SSF74863">
    <property type="entry name" value="Thiol:disulfide interchange protein DsbD, N-terminal domain (DsbD-alpha)"/>
    <property type="match status" value="1"/>
</dbReference>
<protein>
    <recommendedName>
        <fullName evidence="18">Thiol:disulfide interchange protein DsbD</fullName>
        <ecNumber evidence="18">1.8.1.8</ecNumber>
    </recommendedName>
    <alternativeName>
        <fullName evidence="18">Protein-disulfide reductase</fullName>
        <shortName evidence="18">Disulfide reductase</shortName>
    </alternativeName>
</protein>
<proteinExistence type="inferred from homology"/>
<keyword evidence="10 18" id="KW-1133">Transmembrane helix</keyword>
<evidence type="ECO:0000256" key="17">
    <source>
        <dbReference type="ARBA" id="ARBA00047804"/>
    </source>
</evidence>
<evidence type="ECO:0000256" key="15">
    <source>
        <dbReference type="ARBA" id="ARBA00023284"/>
    </source>
</evidence>
<dbReference type="PATRIC" id="fig|626887.3.peg.4000"/>
<gene>
    <name evidence="18" type="primary">dsbD</name>
    <name evidence="20" type="ORF">J057_20000</name>
</gene>
<comment type="similarity">
    <text evidence="2 18">Belongs to the thioredoxin family. DsbD subfamily.</text>
</comment>
<feature type="transmembrane region" description="Helical" evidence="18">
    <location>
        <begin position="474"/>
        <end position="493"/>
    </location>
</feature>